<accession>G5BGV0</accession>
<dbReference type="PANTHER" id="PTHR36876">
    <property type="entry name" value="UROTENSIN-2B"/>
    <property type="match status" value="1"/>
</dbReference>
<dbReference type="GeneID" id="101710246"/>
<dbReference type="Proteomes" id="UP000006813">
    <property type="component" value="Unassembled WGS sequence"/>
</dbReference>
<dbReference type="EMBL" id="JH170231">
    <property type="protein sequence ID" value="EHB08511.1"/>
    <property type="molecule type" value="Genomic_DNA"/>
</dbReference>
<dbReference type="GO" id="GO:0001664">
    <property type="term" value="F:G protein-coupled receptor binding"/>
    <property type="evidence" value="ECO:0007669"/>
    <property type="project" value="TreeGrafter"/>
</dbReference>
<dbReference type="OrthoDB" id="9890208at2759"/>
<dbReference type="AlphaFoldDB" id="G5BGV0"/>
<dbReference type="Proteomes" id="UP000694906">
    <property type="component" value="Unplaced"/>
</dbReference>
<dbReference type="GO" id="GO:0008217">
    <property type="term" value="P:regulation of blood pressure"/>
    <property type="evidence" value="ECO:0007669"/>
    <property type="project" value="TreeGrafter"/>
</dbReference>
<protein>
    <submittedName>
        <fullName evidence="2 5">Urotensin-2B</fullName>
    </submittedName>
</protein>
<reference evidence="5" key="2">
    <citation type="submission" date="2025-04" db="UniProtKB">
        <authorList>
            <consortium name="RefSeq"/>
        </authorList>
    </citation>
    <scope>IDENTIFICATION</scope>
</reference>
<dbReference type="InParanoid" id="G5BGV0"/>
<sequence length="110" mass="12548">MKKTFTTPLCFGFLTLFCVMILSESVHGRPFLAQGNELFSNKEDTNHEELLLGLLNKDFDFQRPSKMDVELDNELEELNRLEKLKGQLSKAKHAEISYAINGPPPSHLNK</sequence>
<evidence type="ECO:0000313" key="4">
    <source>
        <dbReference type="Proteomes" id="UP000694906"/>
    </source>
</evidence>
<name>G5BGV0_HETGA</name>
<reference evidence="2 3" key="1">
    <citation type="journal article" date="2011" name="Nature">
        <title>Genome sequencing reveals insights into physiology and longevity of the naked mole rat.</title>
        <authorList>
            <person name="Kim E.B."/>
            <person name="Fang X."/>
            <person name="Fushan A.A."/>
            <person name="Huang Z."/>
            <person name="Lobanov A.V."/>
            <person name="Han L."/>
            <person name="Marino S.M."/>
            <person name="Sun X."/>
            <person name="Turanov A.A."/>
            <person name="Yang P."/>
            <person name="Yim S.H."/>
            <person name="Zhao X."/>
            <person name="Kasaikina M.V."/>
            <person name="Stoletzki N."/>
            <person name="Peng C."/>
            <person name="Polak P."/>
            <person name="Xiong Z."/>
            <person name="Kiezun A."/>
            <person name="Zhu Y."/>
            <person name="Chen Y."/>
            <person name="Kryukov G.V."/>
            <person name="Zhang Q."/>
            <person name="Peshkin L."/>
            <person name="Yang L."/>
            <person name="Bronson R.T."/>
            <person name="Buffenstein R."/>
            <person name="Wang B."/>
            <person name="Han C."/>
            <person name="Li Q."/>
            <person name="Chen L."/>
            <person name="Zhao W."/>
            <person name="Sunyaev S.R."/>
            <person name="Park T.J."/>
            <person name="Zhang G."/>
            <person name="Wang J."/>
            <person name="Gladyshev V.N."/>
        </authorList>
    </citation>
    <scope>NUCLEOTIDE SEQUENCE [LARGE SCALE GENOMIC DNA]</scope>
</reference>
<keyword evidence="1" id="KW-0732">Signal</keyword>
<evidence type="ECO:0000256" key="1">
    <source>
        <dbReference type="SAM" id="SignalP"/>
    </source>
</evidence>
<dbReference type="InterPro" id="IPR043255">
    <property type="entry name" value="U-IIB"/>
</dbReference>
<keyword evidence="4" id="KW-1185">Reference proteome</keyword>
<dbReference type="KEGG" id="hgl:101710246"/>
<dbReference type="eggNOG" id="ENOG502S3JR">
    <property type="taxonomic scope" value="Eukaryota"/>
</dbReference>
<proteinExistence type="predicted"/>
<dbReference type="PANTHER" id="PTHR36876:SF1">
    <property type="entry name" value="UROTENSIN-2B"/>
    <property type="match status" value="1"/>
</dbReference>
<evidence type="ECO:0000313" key="5">
    <source>
        <dbReference type="RefSeq" id="XP_021108299.1"/>
    </source>
</evidence>
<dbReference type="STRING" id="10181.G5BGV0"/>
<gene>
    <name evidence="5" type="primary">Uts2b</name>
    <name evidence="2" type="ORF">GW7_06014</name>
</gene>
<dbReference type="RefSeq" id="XP_021108299.1">
    <property type="nucleotide sequence ID" value="XM_021252640.1"/>
</dbReference>
<feature type="chain" id="PRO_5044732618" evidence="1">
    <location>
        <begin position="29"/>
        <end position="110"/>
    </location>
</feature>
<feature type="signal peptide" evidence="1">
    <location>
        <begin position="1"/>
        <end position="28"/>
    </location>
</feature>
<evidence type="ECO:0000313" key="2">
    <source>
        <dbReference type="EMBL" id="EHB08511.1"/>
    </source>
</evidence>
<dbReference type="CTD" id="257313"/>
<organism evidence="2 3">
    <name type="scientific">Heterocephalus glaber</name>
    <name type="common">Naked mole rat</name>
    <dbReference type="NCBI Taxonomy" id="10181"/>
    <lineage>
        <taxon>Eukaryota</taxon>
        <taxon>Metazoa</taxon>
        <taxon>Chordata</taxon>
        <taxon>Craniata</taxon>
        <taxon>Vertebrata</taxon>
        <taxon>Euteleostomi</taxon>
        <taxon>Mammalia</taxon>
        <taxon>Eutheria</taxon>
        <taxon>Euarchontoglires</taxon>
        <taxon>Glires</taxon>
        <taxon>Rodentia</taxon>
        <taxon>Hystricomorpha</taxon>
        <taxon>Bathyergidae</taxon>
        <taxon>Heterocephalus</taxon>
    </lineage>
</organism>
<evidence type="ECO:0000313" key="3">
    <source>
        <dbReference type="Proteomes" id="UP000006813"/>
    </source>
</evidence>